<dbReference type="RefSeq" id="WP_041797962.1">
    <property type="nucleotide sequence ID" value="NZ_CP068112.1"/>
</dbReference>
<protein>
    <recommendedName>
        <fullName evidence="1">Bacterial SCP orthologue domain-containing protein</fullName>
    </recommendedName>
</protein>
<dbReference type="GeneID" id="55565044"/>
<evidence type="ECO:0000259" key="1">
    <source>
        <dbReference type="Pfam" id="PF17844"/>
    </source>
</evidence>
<evidence type="ECO:0000313" key="2">
    <source>
        <dbReference type="EMBL" id="SQB65615.1"/>
    </source>
</evidence>
<dbReference type="Gene3D" id="3.30.1050.40">
    <property type="match status" value="1"/>
</dbReference>
<dbReference type="InterPro" id="IPR041629">
    <property type="entry name" value="SCP_3"/>
</dbReference>
<organism evidence="2 3">
    <name type="scientific">Mobiluncus curtisii</name>
    <dbReference type="NCBI Taxonomy" id="2051"/>
    <lineage>
        <taxon>Bacteria</taxon>
        <taxon>Bacillati</taxon>
        <taxon>Actinomycetota</taxon>
        <taxon>Actinomycetes</taxon>
        <taxon>Actinomycetales</taxon>
        <taxon>Actinomycetaceae</taxon>
        <taxon>Mobiluncus</taxon>
    </lineage>
</organism>
<accession>A0A2X2YYT6</accession>
<dbReference type="AlphaFoldDB" id="A0A2X2YYT6"/>
<feature type="domain" description="Bacterial SCP orthologue" evidence="1">
    <location>
        <begin position="54"/>
        <end position="145"/>
    </location>
</feature>
<gene>
    <name evidence="2" type="ORF">NCTC11820_01685</name>
</gene>
<dbReference type="Proteomes" id="UP000250245">
    <property type="component" value="Unassembled WGS sequence"/>
</dbReference>
<evidence type="ECO:0000313" key="3">
    <source>
        <dbReference type="Proteomes" id="UP000250245"/>
    </source>
</evidence>
<reference evidence="2 3" key="1">
    <citation type="submission" date="2018-06" db="EMBL/GenBank/DDBJ databases">
        <authorList>
            <consortium name="Pathogen Informatics"/>
            <person name="Doyle S."/>
        </authorList>
    </citation>
    <scope>NUCLEOTIDE SEQUENCE [LARGE SCALE GENOMIC DNA]</scope>
    <source>
        <strain evidence="2 3">NCTC11820</strain>
    </source>
</reference>
<sequence length="147" mass="15029">MAKKISSAAGRAAVSACVSAVCPAHGGGVGDSPAPVSFTELTGHLPDFTREIPRDTVATAVRFTLQRLEATAPGQAVEVRVPPFGAVQILPGTTHRRGTPPAVIEMSPEVWLALTVGGLTWSTAVSRGLVAASGNRADLGALLPLQI</sequence>
<dbReference type="Pfam" id="PF17844">
    <property type="entry name" value="SCP_3"/>
    <property type="match status" value="1"/>
</dbReference>
<dbReference type="EMBL" id="UASJ01000001">
    <property type="protein sequence ID" value="SQB65615.1"/>
    <property type="molecule type" value="Genomic_DNA"/>
</dbReference>
<proteinExistence type="predicted"/>
<name>A0A2X2YYT6_9ACTO</name>